<dbReference type="AlphaFoldDB" id="A0A8H7KGN6"/>
<dbReference type="PANTHER" id="PTHR46720:SF3">
    <property type="entry name" value="FAD-BINDING DOMAIN-CONTAINING PROTEIN-RELATED"/>
    <property type="match status" value="1"/>
</dbReference>
<dbReference type="PANTHER" id="PTHR46720">
    <property type="entry name" value="HYDROXYLASE, PUTATIVE (AFU_ORTHOLOGUE AFUA_3G01460)-RELATED"/>
    <property type="match status" value="1"/>
</dbReference>
<accession>A0A8H7KGN6</accession>
<evidence type="ECO:0000256" key="3">
    <source>
        <dbReference type="ARBA" id="ARBA00023002"/>
    </source>
</evidence>
<keyword evidence="3" id="KW-0560">Oxidoreductase</keyword>
<dbReference type="PRINTS" id="PR00420">
    <property type="entry name" value="RNGMNOXGNASE"/>
</dbReference>
<evidence type="ECO:0000313" key="6">
    <source>
        <dbReference type="Proteomes" id="UP000629468"/>
    </source>
</evidence>
<dbReference type="GO" id="GO:0016491">
    <property type="term" value="F:oxidoreductase activity"/>
    <property type="evidence" value="ECO:0007669"/>
    <property type="project" value="UniProtKB-KW"/>
</dbReference>
<protein>
    <recommendedName>
        <fullName evidence="4">FAD-binding domain-containing protein</fullName>
    </recommendedName>
</protein>
<dbReference type="SUPFAM" id="SSF51905">
    <property type="entry name" value="FAD/NAD(P)-binding domain"/>
    <property type="match status" value="1"/>
</dbReference>
<feature type="domain" description="FAD-binding" evidence="4">
    <location>
        <begin position="303"/>
        <end position="391"/>
    </location>
</feature>
<dbReference type="InterPro" id="IPR002938">
    <property type="entry name" value="FAD-bd"/>
</dbReference>
<proteinExistence type="predicted"/>
<evidence type="ECO:0000259" key="4">
    <source>
        <dbReference type="Pfam" id="PF01494"/>
    </source>
</evidence>
<dbReference type="GO" id="GO:0071949">
    <property type="term" value="F:FAD binding"/>
    <property type="evidence" value="ECO:0007669"/>
    <property type="project" value="InterPro"/>
</dbReference>
<reference evidence="5 6" key="1">
    <citation type="journal article" name="Sci. Rep.">
        <title>Telomere-to-telomere assembled and centromere annotated genomes of the two main subspecies of the button mushroom Agaricus bisporus reveal especially polymorphic chromosome ends.</title>
        <authorList>
            <person name="Sonnenberg A.S.M."/>
            <person name="Sedaghat-Telgerd N."/>
            <person name="Lavrijssen B."/>
            <person name="Ohm R.A."/>
            <person name="Hendrickx P.M."/>
            <person name="Scholtmeijer K."/>
            <person name="Baars J.J.P."/>
            <person name="van Peer A."/>
        </authorList>
    </citation>
    <scope>NUCLEOTIDE SEQUENCE [LARGE SCALE GENOMIC DNA]</scope>
    <source>
        <strain evidence="5 6">H119_p4</strain>
    </source>
</reference>
<feature type="domain" description="FAD-binding" evidence="4">
    <location>
        <begin position="7"/>
        <end position="180"/>
    </location>
</feature>
<dbReference type="Gene3D" id="3.50.50.60">
    <property type="entry name" value="FAD/NAD(P)-binding domain"/>
    <property type="match status" value="1"/>
</dbReference>
<dbReference type="InterPro" id="IPR036188">
    <property type="entry name" value="FAD/NAD-bd_sf"/>
</dbReference>
<organism evidence="5 6">
    <name type="scientific">Agaricus bisporus var. burnettii</name>
    <dbReference type="NCBI Taxonomy" id="192524"/>
    <lineage>
        <taxon>Eukaryota</taxon>
        <taxon>Fungi</taxon>
        <taxon>Dikarya</taxon>
        <taxon>Basidiomycota</taxon>
        <taxon>Agaricomycotina</taxon>
        <taxon>Agaricomycetes</taxon>
        <taxon>Agaricomycetidae</taxon>
        <taxon>Agaricales</taxon>
        <taxon>Agaricineae</taxon>
        <taxon>Agaricaceae</taxon>
        <taxon>Agaricus</taxon>
    </lineage>
</organism>
<dbReference type="SUPFAM" id="SSF54373">
    <property type="entry name" value="FAD-linked reductases, C-terminal domain"/>
    <property type="match status" value="1"/>
</dbReference>
<dbReference type="GO" id="GO:0044550">
    <property type="term" value="P:secondary metabolite biosynthetic process"/>
    <property type="evidence" value="ECO:0007669"/>
    <property type="project" value="TreeGrafter"/>
</dbReference>
<dbReference type="InterPro" id="IPR051104">
    <property type="entry name" value="FAD_monoxygenase"/>
</dbReference>
<evidence type="ECO:0000256" key="1">
    <source>
        <dbReference type="ARBA" id="ARBA00022630"/>
    </source>
</evidence>
<gene>
    <name evidence="5" type="ORF">Agabi119p4_5714</name>
</gene>
<evidence type="ECO:0000313" key="5">
    <source>
        <dbReference type="EMBL" id="KAF7773547.1"/>
    </source>
</evidence>
<dbReference type="EMBL" id="JABXXO010000007">
    <property type="protein sequence ID" value="KAF7773547.1"/>
    <property type="molecule type" value="Genomic_DNA"/>
</dbReference>
<keyword evidence="1" id="KW-0285">Flavoprotein</keyword>
<sequence length="456" mass="50688">MASPKFHIAIVGGGIGGLAAAICFARHFDISVEIFEAAKEFSEVGAGIGVWPRIWRILKLLGLDEDLERLHAVRPTHDLSDVFIFRKADQLIGQDFYKLTTRGSFLRYHRADVLQVLIYHLPERFPTHFNRRLATYRRLRNGKIELQFRDGLVTTCDILIGSDGVKSVVRQTMLAEQAHEAGVGGRASEAIAILRSAKPRWTGILAYRALVPTERLLAYRDAHPEDKIRVPEHNSIPVMYMGQHVNVVVYPISSGKLINVGAFHANEELAGTPFPGPWVTHVSNQELLDAHAGWESELQAILKCIDSPSRWAVHAVPKLKSWTHKRVVLLGDAAHAMSPQQASGAGQAIEDAFLLSILLGHKSTNLSNVQTALQIYDTVRRPIAEEVAERSLENGRLFGLQLAGFDADDEPDRLPEIGEAVKQNWSWTWMTTVDSSVQKAVNMLESVHLGITKSHL</sequence>
<dbReference type="Pfam" id="PF01494">
    <property type="entry name" value="FAD_binding_3"/>
    <property type="match status" value="2"/>
</dbReference>
<evidence type="ECO:0000256" key="2">
    <source>
        <dbReference type="ARBA" id="ARBA00022827"/>
    </source>
</evidence>
<name>A0A8H7KGN6_AGABI</name>
<comment type="caution">
    <text evidence="5">The sequence shown here is derived from an EMBL/GenBank/DDBJ whole genome shotgun (WGS) entry which is preliminary data.</text>
</comment>
<keyword evidence="2" id="KW-0274">FAD</keyword>
<dbReference type="Proteomes" id="UP000629468">
    <property type="component" value="Unassembled WGS sequence"/>
</dbReference>